<proteinExistence type="predicted"/>
<name>A0A6G1I4M4_9PEZI</name>
<dbReference type="EMBL" id="ML996690">
    <property type="protein sequence ID" value="KAF2403253.1"/>
    <property type="molecule type" value="Genomic_DNA"/>
</dbReference>
<protein>
    <submittedName>
        <fullName evidence="1">Uncharacterized protein</fullName>
    </submittedName>
</protein>
<dbReference type="AlphaFoldDB" id="A0A6G1I4M4"/>
<reference evidence="1" key="1">
    <citation type="journal article" date="2020" name="Stud. Mycol.">
        <title>101 Dothideomycetes genomes: a test case for predicting lifestyles and emergence of pathogens.</title>
        <authorList>
            <person name="Haridas S."/>
            <person name="Albert R."/>
            <person name="Binder M."/>
            <person name="Bloem J."/>
            <person name="Labutti K."/>
            <person name="Salamov A."/>
            <person name="Andreopoulos B."/>
            <person name="Baker S."/>
            <person name="Barry K."/>
            <person name="Bills G."/>
            <person name="Bluhm B."/>
            <person name="Cannon C."/>
            <person name="Castanera R."/>
            <person name="Culley D."/>
            <person name="Daum C."/>
            <person name="Ezra D."/>
            <person name="Gonzalez J."/>
            <person name="Henrissat B."/>
            <person name="Kuo A."/>
            <person name="Liang C."/>
            <person name="Lipzen A."/>
            <person name="Lutzoni F."/>
            <person name="Magnuson J."/>
            <person name="Mondo S."/>
            <person name="Nolan M."/>
            <person name="Ohm R."/>
            <person name="Pangilinan J."/>
            <person name="Park H.-J."/>
            <person name="Ramirez L."/>
            <person name="Alfaro M."/>
            <person name="Sun H."/>
            <person name="Tritt A."/>
            <person name="Yoshinaga Y."/>
            <person name="Zwiers L.-H."/>
            <person name="Turgeon B."/>
            <person name="Goodwin S."/>
            <person name="Spatafora J."/>
            <person name="Crous P."/>
            <person name="Grigoriev I."/>
        </authorList>
    </citation>
    <scope>NUCLEOTIDE SEQUENCE</scope>
    <source>
        <strain evidence="1">CBS 262.69</strain>
    </source>
</reference>
<evidence type="ECO:0000313" key="2">
    <source>
        <dbReference type="Proteomes" id="UP000799640"/>
    </source>
</evidence>
<dbReference type="Proteomes" id="UP000799640">
    <property type="component" value="Unassembled WGS sequence"/>
</dbReference>
<evidence type="ECO:0000313" key="1">
    <source>
        <dbReference type="EMBL" id="KAF2403253.1"/>
    </source>
</evidence>
<keyword evidence="2" id="KW-1185">Reference proteome</keyword>
<sequence>MKIDFVRFDSRRPHDEMARVPIGAVVTYEHFARDFRAGLESHETLSLPLLGSRVCHDFSIVMFSSTNTQR</sequence>
<organism evidence="1 2">
    <name type="scientific">Trichodelitschia bisporula</name>
    <dbReference type="NCBI Taxonomy" id="703511"/>
    <lineage>
        <taxon>Eukaryota</taxon>
        <taxon>Fungi</taxon>
        <taxon>Dikarya</taxon>
        <taxon>Ascomycota</taxon>
        <taxon>Pezizomycotina</taxon>
        <taxon>Dothideomycetes</taxon>
        <taxon>Dothideomycetes incertae sedis</taxon>
        <taxon>Phaeotrichales</taxon>
        <taxon>Phaeotrichaceae</taxon>
        <taxon>Trichodelitschia</taxon>
    </lineage>
</organism>
<accession>A0A6G1I4M4</accession>
<gene>
    <name evidence="1" type="ORF">EJ06DRAFT_324189</name>
</gene>